<evidence type="ECO:0000313" key="1">
    <source>
        <dbReference type="EMBL" id="ALS36570.1"/>
    </source>
</evidence>
<dbReference type="EMBL" id="CP013655">
    <property type="protein sequence ID" value="ALS36570.1"/>
    <property type="molecule type" value="Genomic_DNA"/>
</dbReference>
<name>A0A0U2WX14_9ENTE</name>
<dbReference type="KEGG" id="erx:ATZ35_05160"/>
<dbReference type="PANTHER" id="PTHR30514:SF18">
    <property type="entry name" value="RPIR-FAMILY TRANSCRIPTIONAL REGULATOR"/>
    <property type="match status" value="1"/>
</dbReference>
<sequence>MPQKHFIPSSPVYVKLTEFFFKCVKSGVYYTIAKVLIKKINEFPNIYIEEIAFLANTTPASVTKFCKKIGYASFKEMRTDIFPYAELPQFSSYNGELTSQSIMDNMLQEEEQLTRKIYEQIDLDQCYRIAQRMAPSSEVAVLCNTYSFAAANTLRELLSYRGITVFEMNRRSDPMVVQEMLQEVDCCFIICLTGQWLVENPEIVKTIEQADTHTFLLTSQQNDYLATIFDEVISLEVFQFLFSSNYYSQKIIHTILKVIANNLSLF</sequence>
<dbReference type="AlphaFoldDB" id="A0A0U2WX14"/>
<dbReference type="RefSeq" id="WP_208929807.1">
    <property type="nucleotide sequence ID" value="NZ_CP013655.1"/>
</dbReference>
<protein>
    <recommendedName>
        <fullName evidence="3">RpiR family transcriptional regulator</fullName>
    </recommendedName>
</protein>
<dbReference type="SUPFAM" id="SSF53697">
    <property type="entry name" value="SIS domain"/>
    <property type="match status" value="1"/>
</dbReference>
<dbReference type="STRING" id="118060.ATZ35_05160"/>
<evidence type="ECO:0000313" key="2">
    <source>
        <dbReference type="Proteomes" id="UP000067523"/>
    </source>
</evidence>
<dbReference type="PANTHER" id="PTHR30514">
    <property type="entry name" value="GLUCOKINASE"/>
    <property type="match status" value="1"/>
</dbReference>
<dbReference type="Proteomes" id="UP000067523">
    <property type="component" value="Chromosome"/>
</dbReference>
<dbReference type="GO" id="GO:0097367">
    <property type="term" value="F:carbohydrate derivative binding"/>
    <property type="evidence" value="ECO:0007669"/>
    <property type="project" value="InterPro"/>
</dbReference>
<dbReference type="SUPFAM" id="SSF46689">
    <property type="entry name" value="Homeodomain-like"/>
    <property type="match status" value="1"/>
</dbReference>
<keyword evidence="2" id="KW-1185">Reference proteome</keyword>
<dbReference type="InterPro" id="IPR046348">
    <property type="entry name" value="SIS_dom_sf"/>
</dbReference>
<dbReference type="Gene3D" id="1.10.10.10">
    <property type="entry name" value="Winged helix-like DNA-binding domain superfamily/Winged helix DNA-binding domain"/>
    <property type="match status" value="1"/>
</dbReference>
<dbReference type="GO" id="GO:1901135">
    <property type="term" value="P:carbohydrate derivative metabolic process"/>
    <property type="evidence" value="ECO:0007669"/>
    <property type="project" value="InterPro"/>
</dbReference>
<dbReference type="GO" id="GO:0003677">
    <property type="term" value="F:DNA binding"/>
    <property type="evidence" value="ECO:0007669"/>
    <property type="project" value="InterPro"/>
</dbReference>
<gene>
    <name evidence="1" type="ORF">ATZ35_05160</name>
</gene>
<dbReference type="InterPro" id="IPR047640">
    <property type="entry name" value="RpiR-like"/>
</dbReference>
<accession>A0A0U2WX14</accession>
<dbReference type="InterPro" id="IPR009057">
    <property type="entry name" value="Homeodomain-like_sf"/>
</dbReference>
<proteinExistence type="predicted"/>
<dbReference type="Gene3D" id="3.40.50.10490">
    <property type="entry name" value="Glucose-6-phosphate isomerase like protein, domain 1"/>
    <property type="match status" value="1"/>
</dbReference>
<dbReference type="GO" id="GO:0003700">
    <property type="term" value="F:DNA-binding transcription factor activity"/>
    <property type="evidence" value="ECO:0007669"/>
    <property type="project" value="InterPro"/>
</dbReference>
<reference evidence="2" key="1">
    <citation type="submission" date="2015-12" db="EMBL/GenBank/DDBJ databases">
        <authorList>
            <person name="Lauer A."/>
            <person name="Humrighouse B."/>
            <person name="Loparev V."/>
            <person name="Shewmaker P.L."/>
            <person name="Whitney A.M."/>
            <person name="McLaughlin R.W."/>
        </authorList>
    </citation>
    <scope>NUCLEOTIDE SEQUENCE [LARGE SCALE GENOMIC DNA]</scope>
    <source>
        <strain evidence="2">LMG 26678</strain>
    </source>
</reference>
<dbReference type="InterPro" id="IPR036388">
    <property type="entry name" value="WH-like_DNA-bd_sf"/>
</dbReference>
<organism evidence="1 2">
    <name type="scientific">Enterococcus rotai</name>
    <dbReference type="NCBI Taxonomy" id="118060"/>
    <lineage>
        <taxon>Bacteria</taxon>
        <taxon>Bacillati</taxon>
        <taxon>Bacillota</taxon>
        <taxon>Bacilli</taxon>
        <taxon>Lactobacillales</taxon>
        <taxon>Enterococcaceae</taxon>
        <taxon>Enterococcus</taxon>
    </lineage>
</organism>
<evidence type="ECO:0008006" key="3">
    <source>
        <dbReference type="Google" id="ProtNLM"/>
    </source>
</evidence>